<feature type="compositionally biased region" description="Polar residues" evidence="7">
    <location>
        <begin position="8"/>
        <end position="21"/>
    </location>
</feature>
<dbReference type="EnsemblPlants" id="AUR62009363-RA">
    <property type="protein sequence ID" value="AUR62009363-RA:cds"/>
    <property type="gene ID" value="AUR62009363"/>
</dbReference>
<accession>A0A803LBX4</accession>
<evidence type="ECO:0000256" key="2">
    <source>
        <dbReference type="ARBA" id="ARBA00022737"/>
    </source>
</evidence>
<dbReference type="Pfam" id="PF03106">
    <property type="entry name" value="WRKY"/>
    <property type="match status" value="2"/>
</dbReference>
<dbReference type="InterPro" id="IPR036576">
    <property type="entry name" value="WRKY_dom_sf"/>
</dbReference>
<dbReference type="PROSITE" id="PS50811">
    <property type="entry name" value="WRKY"/>
    <property type="match status" value="2"/>
</dbReference>
<sequence>MEAETKPQIKTNPELNSETKINSSDSNSVTLSSSSSKNKSNYPSFSKLLEGVVMAANSAISSDPPVKTTDFQGQYGMSHQEALANITAKAAQAHPEVQLQAADTKPLIKSFPKDKVEEPEIKIMNSSCNADNSPDETPKTPISDGYSWRKYGQKQVKSSGSSRSYYRCTDLSCCAKKKVQHLDVSGKIIDVVYKGEHNHKPPQNLKGSSRKKDYAPLALNKYSIQSLDSPNSLAFLYYVYLLDLIRPKCELAIVPVVEDHSGLRSETPSEHVMIDPMKVLDVAPLKKRRIKERSKACSEPVYRTFKDPKIVTHEAEGGGMLNDGYRWRKYGQKMVKGNPNPRSYYRCSSAGCPVRKHVERATDNSTAIVVTYEGQHDHDVPIPKRQYYVASANAMASGANMLLHKTEIKPQSRGSSEERLDKTEIKSQSQGSSEEQLDKTDIKSQPPGAVEERPKDMDSDLGEEKASEAGADKVLESARTLLSIGIELKSC</sequence>
<keyword evidence="3" id="KW-0805">Transcription regulation</keyword>
<evidence type="ECO:0000313" key="9">
    <source>
        <dbReference type="EnsemblPlants" id="AUR62009363-RA:cds"/>
    </source>
</evidence>
<evidence type="ECO:0000256" key="6">
    <source>
        <dbReference type="ARBA" id="ARBA00023242"/>
    </source>
</evidence>
<keyword evidence="5" id="KW-0804">Transcription</keyword>
<feature type="domain" description="WRKY" evidence="8">
    <location>
        <begin position="316"/>
        <end position="381"/>
    </location>
</feature>
<keyword evidence="10" id="KW-1185">Reference proteome</keyword>
<evidence type="ECO:0000313" key="10">
    <source>
        <dbReference type="Proteomes" id="UP000596660"/>
    </source>
</evidence>
<feature type="region of interest" description="Disordered" evidence="7">
    <location>
        <begin position="406"/>
        <end position="473"/>
    </location>
</feature>
<evidence type="ECO:0000256" key="5">
    <source>
        <dbReference type="ARBA" id="ARBA00023163"/>
    </source>
</evidence>
<dbReference type="PANTHER" id="PTHR31221:SF322">
    <property type="entry name" value="WRKY TRANSCRIPTION FACTOR 3-RELATED"/>
    <property type="match status" value="1"/>
</dbReference>
<keyword evidence="2" id="KW-0677">Repeat</keyword>
<comment type="subcellular location">
    <subcellularLocation>
        <location evidence="1">Nucleus</location>
    </subcellularLocation>
</comment>
<dbReference type="GO" id="GO:0043565">
    <property type="term" value="F:sequence-specific DNA binding"/>
    <property type="evidence" value="ECO:0007669"/>
    <property type="project" value="InterPro"/>
</dbReference>
<feature type="compositionally biased region" description="Basic and acidic residues" evidence="7">
    <location>
        <begin position="406"/>
        <end position="425"/>
    </location>
</feature>
<keyword evidence="4" id="KW-0238">DNA-binding</keyword>
<keyword evidence="6" id="KW-0539">Nucleus</keyword>
<dbReference type="SUPFAM" id="SSF118290">
    <property type="entry name" value="WRKY DNA-binding domain"/>
    <property type="match status" value="2"/>
</dbReference>
<feature type="domain" description="WRKY" evidence="8">
    <location>
        <begin position="137"/>
        <end position="202"/>
    </location>
</feature>
<dbReference type="PANTHER" id="PTHR31221">
    <property type="entry name" value="WRKY TRANSCRIPTION FACTOR PROTEIN 1-RELATED"/>
    <property type="match status" value="1"/>
</dbReference>
<organism evidence="9 10">
    <name type="scientific">Chenopodium quinoa</name>
    <name type="common">Quinoa</name>
    <dbReference type="NCBI Taxonomy" id="63459"/>
    <lineage>
        <taxon>Eukaryota</taxon>
        <taxon>Viridiplantae</taxon>
        <taxon>Streptophyta</taxon>
        <taxon>Embryophyta</taxon>
        <taxon>Tracheophyta</taxon>
        <taxon>Spermatophyta</taxon>
        <taxon>Magnoliopsida</taxon>
        <taxon>eudicotyledons</taxon>
        <taxon>Gunneridae</taxon>
        <taxon>Pentapetalae</taxon>
        <taxon>Caryophyllales</taxon>
        <taxon>Chenopodiaceae</taxon>
        <taxon>Chenopodioideae</taxon>
        <taxon>Atripliceae</taxon>
        <taxon>Chenopodium</taxon>
    </lineage>
</organism>
<feature type="region of interest" description="Disordered" evidence="7">
    <location>
        <begin position="126"/>
        <end position="145"/>
    </location>
</feature>
<dbReference type="OMA" id="DGPVPMI"/>
<evidence type="ECO:0000256" key="7">
    <source>
        <dbReference type="SAM" id="MobiDB-lite"/>
    </source>
</evidence>
<dbReference type="AlphaFoldDB" id="A0A803LBX4"/>
<dbReference type="GO" id="GO:0005634">
    <property type="term" value="C:nucleus"/>
    <property type="evidence" value="ECO:0007669"/>
    <property type="project" value="UniProtKB-SubCell"/>
</dbReference>
<evidence type="ECO:0000256" key="3">
    <source>
        <dbReference type="ARBA" id="ARBA00023015"/>
    </source>
</evidence>
<reference evidence="9" key="1">
    <citation type="journal article" date="2017" name="Nature">
        <title>The genome of Chenopodium quinoa.</title>
        <authorList>
            <person name="Jarvis D.E."/>
            <person name="Ho Y.S."/>
            <person name="Lightfoot D.J."/>
            <person name="Schmoeckel S.M."/>
            <person name="Li B."/>
            <person name="Borm T.J.A."/>
            <person name="Ohyanagi H."/>
            <person name="Mineta K."/>
            <person name="Michell C.T."/>
            <person name="Saber N."/>
            <person name="Kharbatia N.M."/>
            <person name="Rupper R.R."/>
            <person name="Sharp A.R."/>
            <person name="Dally N."/>
            <person name="Boughton B.A."/>
            <person name="Woo Y.H."/>
            <person name="Gao G."/>
            <person name="Schijlen E.G.W.M."/>
            <person name="Guo X."/>
            <person name="Momin A.A."/>
            <person name="Negrao S."/>
            <person name="Al-Babili S."/>
            <person name="Gehring C."/>
            <person name="Roessner U."/>
            <person name="Jung C."/>
            <person name="Murphy K."/>
            <person name="Arold S.T."/>
            <person name="Gojobori T."/>
            <person name="van der Linden C.G."/>
            <person name="van Loo E.N."/>
            <person name="Jellen E.N."/>
            <person name="Maughan P.J."/>
            <person name="Tester M."/>
        </authorList>
    </citation>
    <scope>NUCLEOTIDE SEQUENCE [LARGE SCALE GENOMIC DNA]</scope>
    <source>
        <strain evidence="9">cv. PI 614886</strain>
    </source>
</reference>
<dbReference type="InterPro" id="IPR044810">
    <property type="entry name" value="WRKY_plant"/>
</dbReference>
<dbReference type="FunFam" id="2.20.25.80:FF:000006">
    <property type="entry name" value="WRKY transcription factor"/>
    <property type="match status" value="1"/>
</dbReference>
<feature type="compositionally biased region" description="Low complexity" evidence="7">
    <location>
        <begin position="22"/>
        <end position="43"/>
    </location>
</feature>
<dbReference type="GO" id="GO:0003700">
    <property type="term" value="F:DNA-binding transcription factor activity"/>
    <property type="evidence" value="ECO:0007669"/>
    <property type="project" value="InterPro"/>
</dbReference>
<dbReference type="SMART" id="SM00774">
    <property type="entry name" value="WRKY"/>
    <property type="match status" value="2"/>
</dbReference>
<dbReference type="Gene3D" id="2.20.25.80">
    <property type="entry name" value="WRKY domain"/>
    <property type="match status" value="2"/>
</dbReference>
<proteinExistence type="predicted"/>
<feature type="region of interest" description="Disordered" evidence="7">
    <location>
        <begin position="1"/>
        <end position="43"/>
    </location>
</feature>
<evidence type="ECO:0000256" key="4">
    <source>
        <dbReference type="ARBA" id="ARBA00023125"/>
    </source>
</evidence>
<dbReference type="InterPro" id="IPR003657">
    <property type="entry name" value="WRKY_dom"/>
</dbReference>
<dbReference type="Gramene" id="AUR62009363-RA">
    <property type="protein sequence ID" value="AUR62009363-RA:cds"/>
    <property type="gene ID" value="AUR62009363"/>
</dbReference>
<evidence type="ECO:0000259" key="8">
    <source>
        <dbReference type="PROSITE" id="PS50811"/>
    </source>
</evidence>
<name>A0A803LBX4_CHEQI</name>
<reference evidence="9" key="2">
    <citation type="submission" date="2021-03" db="UniProtKB">
        <authorList>
            <consortium name="EnsemblPlants"/>
        </authorList>
    </citation>
    <scope>IDENTIFICATION</scope>
</reference>
<feature type="compositionally biased region" description="Basic and acidic residues" evidence="7">
    <location>
        <begin position="450"/>
        <end position="473"/>
    </location>
</feature>
<dbReference type="Proteomes" id="UP000596660">
    <property type="component" value="Unplaced"/>
</dbReference>
<evidence type="ECO:0000256" key="1">
    <source>
        <dbReference type="ARBA" id="ARBA00004123"/>
    </source>
</evidence>
<protein>
    <recommendedName>
        <fullName evidence="8">WRKY domain-containing protein</fullName>
    </recommendedName>
</protein>